<comment type="catalytic activity">
    <reaction evidence="16">
        <text>a quinol + 2 Fe(III)-[cytochrome c](out) = a quinone + 2 Fe(II)-[cytochrome c](out) + 2 H(+)(out)</text>
        <dbReference type="Rhea" id="RHEA:11484"/>
        <dbReference type="Rhea" id="RHEA-COMP:10350"/>
        <dbReference type="Rhea" id="RHEA-COMP:14399"/>
        <dbReference type="ChEBI" id="CHEBI:15378"/>
        <dbReference type="ChEBI" id="CHEBI:24646"/>
        <dbReference type="ChEBI" id="CHEBI:29033"/>
        <dbReference type="ChEBI" id="CHEBI:29034"/>
        <dbReference type="ChEBI" id="CHEBI:132124"/>
        <dbReference type="EC" id="7.1.1.8"/>
    </reaction>
</comment>
<evidence type="ECO:0000256" key="4">
    <source>
        <dbReference type="ARBA" id="ARBA00016116"/>
    </source>
</evidence>
<dbReference type="InterPro" id="IPR005797">
    <property type="entry name" value="Cyt_b/b6_N"/>
</dbReference>
<keyword evidence="11" id="KW-1278">Translocase</keyword>
<feature type="transmembrane region" description="Helical" evidence="18">
    <location>
        <begin position="401"/>
        <end position="422"/>
    </location>
</feature>
<comment type="subcellular location">
    <subcellularLocation>
        <location evidence="2">Cell membrane</location>
        <topology evidence="2">Multi-pass membrane protein</topology>
    </subcellularLocation>
</comment>
<evidence type="ECO:0000256" key="10">
    <source>
        <dbReference type="ARBA" id="ARBA00022723"/>
    </source>
</evidence>
<dbReference type="GO" id="GO:0008121">
    <property type="term" value="F:quinol-cytochrome-c reductase activity"/>
    <property type="evidence" value="ECO:0007669"/>
    <property type="project" value="UniProtKB-EC"/>
</dbReference>
<dbReference type="SUPFAM" id="SSF81342">
    <property type="entry name" value="Transmembrane di-heme cytochromes"/>
    <property type="match status" value="1"/>
</dbReference>
<evidence type="ECO:0000256" key="16">
    <source>
        <dbReference type="ARBA" id="ARBA00029351"/>
    </source>
</evidence>
<evidence type="ECO:0000256" key="5">
    <source>
        <dbReference type="ARBA" id="ARBA00022448"/>
    </source>
</evidence>
<dbReference type="PANTHER" id="PTHR19271:SF16">
    <property type="entry name" value="CYTOCHROME B"/>
    <property type="match status" value="1"/>
</dbReference>
<keyword evidence="5" id="KW-0813">Transport</keyword>
<keyword evidence="10" id="KW-0479">Metal-binding</keyword>
<dbReference type="PROSITE" id="PS51002">
    <property type="entry name" value="CYTB_NTER"/>
    <property type="match status" value="1"/>
</dbReference>
<evidence type="ECO:0000256" key="12">
    <source>
        <dbReference type="ARBA" id="ARBA00022982"/>
    </source>
</evidence>
<dbReference type="RefSeq" id="WP_245914187.1">
    <property type="nucleotide sequence ID" value="NZ_PJMW01000001.1"/>
</dbReference>
<dbReference type="GO" id="GO:0005886">
    <property type="term" value="C:plasma membrane"/>
    <property type="evidence" value="ECO:0007669"/>
    <property type="project" value="UniProtKB-SubCell"/>
</dbReference>
<name>A0A2N3WZL4_9NOCA</name>
<dbReference type="GO" id="GO:0016491">
    <property type="term" value="F:oxidoreductase activity"/>
    <property type="evidence" value="ECO:0007669"/>
    <property type="project" value="InterPro"/>
</dbReference>
<evidence type="ECO:0000256" key="17">
    <source>
        <dbReference type="ARBA" id="ARBA00029568"/>
    </source>
</evidence>
<dbReference type="PANTHER" id="PTHR19271">
    <property type="entry name" value="CYTOCHROME B"/>
    <property type="match status" value="1"/>
</dbReference>
<evidence type="ECO:0000259" key="19">
    <source>
        <dbReference type="PROSITE" id="PS51002"/>
    </source>
</evidence>
<feature type="transmembrane region" description="Helical" evidence="18">
    <location>
        <begin position="132"/>
        <end position="152"/>
    </location>
</feature>
<dbReference type="InterPro" id="IPR027387">
    <property type="entry name" value="Cytb/b6-like_sf"/>
</dbReference>
<feature type="transmembrane region" description="Helical" evidence="18">
    <location>
        <begin position="198"/>
        <end position="223"/>
    </location>
</feature>
<keyword evidence="14" id="KW-0408">Iron</keyword>
<dbReference type="EMBL" id="PJMW01000001">
    <property type="protein sequence ID" value="PKV99305.1"/>
    <property type="molecule type" value="Genomic_DNA"/>
</dbReference>
<dbReference type="Proteomes" id="UP000233766">
    <property type="component" value="Unassembled WGS sequence"/>
</dbReference>
<dbReference type="Gene3D" id="1.20.810.10">
    <property type="entry name" value="Cytochrome Bc1 Complex, Chain C"/>
    <property type="match status" value="1"/>
</dbReference>
<feature type="transmembrane region" description="Helical" evidence="18">
    <location>
        <begin position="164"/>
        <end position="186"/>
    </location>
</feature>
<keyword evidence="7" id="KW-0349">Heme</keyword>
<keyword evidence="9 18" id="KW-0812">Transmembrane</keyword>
<evidence type="ECO:0000256" key="18">
    <source>
        <dbReference type="SAM" id="Phobius"/>
    </source>
</evidence>
<feature type="transmembrane region" description="Helical" evidence="18">
    <location>
        <begin position="316"/>
        <end position="341"/>
    </location>
</feature>
<proteinExistence type="predicted"/>
<evidence type="ECO:0000256" key="13">
    <source>
        <dbReference type="ARBA" id="ARBA00022989"/>
    </source>
</evidence>
<comment type="cofactor">
    <cofactor evidence="1">
        <name>heme</name>
        <dbReference type="ChEBI" id="CHEBI:30413"/>
    </cofactor>
</comment>
<evidence type="ECO:0000256" key="8">
    <source>
        <dbReference type="ARBA" id="ARBA00022660"/>
    </source>
</evidence>
<dbReference type="EC" id="7.1.1.8" evidence="3"/>
<sequence length="536" mass="59460">MSQVNEMDERYRAAAFVKRSINKVFPTHWSFLLGEIALYAFIILLLSGVYLTLFFDPSMTHVVYDGAYQPLRGVGMSRAYETALNISFEVRGGLFVRQIHHWAALLFAASIIIHLFRIFFTGAFRKPREANWVIGSLLLILAMFEGFFGYSLPDDLLSGTGLRAAFSGITIGVPVVGTWLHWLMFGGDFPGDIIIPRLYIAHVLLLPGIILALIGAHVALVWYQKHTQFPGPARTEHNVVGARIIPVFAADQGAFFAFTLGIVGIMGGVLQINPIWNLGPYNPSQVSAGSQPDFYMMWTDGMARLMPPWEIYIGNYTIPAVFWVALVMGLVFTLLIAYPWIEKRLTNDHTAHHNLLQRPRDVPVRTAIGAMAIAFYVVLTLSCVNDIIALKFDISLNATTWIGRIGVLLLPPIAYFVTYRFCIGLQRSDRAVLEHGIETGVIKRLPHGEYIEVHQPLGGVDAHGHAIPLEYQGAPVPKKMNKLGSAGKPGTGSFLKADPKAEGETWAEIEENEEHRMLAVLAEQQAIANNSEPFGH</sequence>
<dbReference type="InterPro" id="IPR016174">
    <property type="entry name" value="Di-haem_cyt_TM"/>
</dbReference>
<organism evidence="20 21">
    <name type="scientific">Nocardia fluminea</name>
    <dbReference type="NCBI Taxonomy" id="134984"/>
    <lineage>
        <taxon>Bacteria</taxon>
        <taxon>Bacillati</taxon>
        <taxon>Actinomycetota</taxon>
        <taxon>Actinomycetes</taxon>
        <taxon>Mycobacteriales</taxon>
        <taxon>Nocardiaceae</taxon>
        <taxon>Nocardia</taxon>
    </lineage>
</organism>
<evidence type="ECO:0000256" key="7">
    <source>
        <dbReference type="ARBA" id="ARBA00022617"/>
    </source>
</evidence>
<evidence type="ECO:0000256" key="3">
    <source>
        <dbReference type="ARBA" id="ARBA00012951"/>
    </source>
</evidence>
<evidence type="ECO:0000313" key="21">
    <source>
        <dbReference type="Proteomes" id="UP000233766"/>
    </source>
</evidence>
<keyword evidence="21" id="KW-1185">Reference proteome</keyword>
<feature type="transmembrane region" description="Helical" evidence="18">
    <location>
        <begin position="29"/>
        <end position="55"/>
    </location>
</feature>
<feature type="domain" description="Cytochrome b/b6 N-terminal region profile" evidence="19">
    <location>
        <begin position="3"/>
        <end position="230"/>
    </location>
</feature>
<evidence type="ECO:0000256" key="9">
    <source>
        <dbReference type="ARBA" id="ARBA00022692"/>
    </source>
</evidence>
<evidence type="ECO:0000256" key="2">
    <source>
        <dbReference type="ARBA" id="ARBA00004651"/>
    </source>
</evidence>
<keyword evidence="13 18" id="KW-1133">Transmembrane helix</keyword>
<dbReference type="FunFam" id="1.20.810.10:FF:000007">
    <property type="entry name" value="Ubiquinol-cytochrome C reductase B subunit"/>
    <property type="match status" value="1"/>
</dbReference>
<evidence type="ECO:0000256" key="15">
    <source>
        <dbReference type="ARBA" id="ARBA00023136"/>
    </source>
</evidence>
<gene>
    <name evidence="20" type="ORF">ATK86_1353</name>
</gene>
<evidence type="ECO:0000313" key="20">
    <source>
        <dbReference type="EMBL" id="PKV99305.1"/>
    </source>
</evidence>
<keyword evidence="6" id="KW-1003">Cell membrane</keyword>
<protein>
    <recommendedName>
        <fullName evidence="4">Cytochrome bc1 complex cytochrome b subunit</fullName>
        <ecNumber evidence="3">7.1.1.8</ecNumber>
    </recommendedName>
    <alternativeName>
        <fullName evidence="17">Cytochrome bc1 reductase complex subunit QcrB</fullName>
    </alternativeName>
</protein>
<feature type="transmembrane region" description="Helical" evidence="18">
    <location>
        <begin position="99"/>
        <end position="120"/>
    </location>
</feature>
<dbReference type="GO" id="GO:0022904">
    <property type="term" value="P:respiratory electron transport chain"/>
    <property type="evidence" value="ECO:0007669"/>
    <property type="project" value="InterPro"/>
</dbReference>
<evidence type="ECO:0000256" key="1">
    <source>
        <dbReference type="ARBA" id="ARBA00001971"/>
    </source>
</evidence>
<keyword evidence="15 18" id="KW-0472">Membrane</keyword>
<comment type="caution">
    <text evidence="20">The sequence shown here is derived from an EMBL/GenBank/DDBJ whole genome shotgun (WGS) entry which is preliminary data.</text>
</comment>
<evidence type="ECO:0000256" key="6">
    <source>
        <dbReference type="ARBA" id="ARBA00022475"/>
    </source>
</evidence>
<keyword evidence="12" id="KW-0249">Electron transport</keyword>
<dbReference type="GO" id="GO:0046872">
    <property type="term" value="F:metal ion binding"/>
    <property type="evidence" value="ECO:0007669"/>
    <property type="project" value="UniProtKB-KW"/>
</dbReference>
<dbReference type="Pfam" id="PF13631">
    <property type="entry name" value="Cytochrom_B_N_2"/>
    <property type="match status" value="1"/>
</dbReference>
<keyword evidence="8" id="KW-0679">Respiratory chain</keyword>
<evidence type="ECO:0000256" key="14">
    <source>
        <dbReference type="ARBA" id="ARBA00023004"/>
    </source>
</evidence>
<evidence type="ECO:0000256" key="11">
    <source>
        <dbReference type="ARBA" id="ARBA00022967"/>
    </source>
</evidence>
<feature type="transmembrane region" description="Helical" evidence="18">
    <location>
        <begin position="362"/>
        <end position="381"/>
    </location>
</feature>
<reference evidence="20 21" key="1">
    <citation type="submission" date="2017-12" db="EMBL/GenBank/DDBJ databases">
        <title>Sequencing the genomes of 1000 Actinobacteria strains.</title>
        <authorList>
            <person name="Klenk H.-P."/>
        </authorList>
    </citation>
    <scope>NUCLEOTIDE SEQUENCE [LARGE SCALE GENOMIC DNA]</scope>
    <source>
        <strain evidence="20 21">DSM 44489</strain>
    </source>
</reference>
<accession>A0A2N3WZL4</accession>
<dbReference type="AlphaFoldDB" id="A0A2N3WZL4"/>